<evidence type="ECO:0000313" key="2">
    <source>
        <dbReference type="EMBL" id="KAH6894527.1"/>
    </source>
</evidence>
<reference evidence="2 3" key="1">
    <citation type="journal article" date="2021" name="Nat. Commun.">
        <title>Genetic determinants of endophytism in the Arabidopsis root mycobiome.</title>
        <authorList>
            <person name="Mesny F."/>
            <person name="Miyauchi S."/>
            <person name="Thiergart T."/>
            <person name="Pickel B."/>
            <person name="Atanasova L."/>
            <person name="Karlsson M."/>
            <person name="Huettel B."/>
            <person name="Barry K.W."/>
            <person name="Haridas S."/>
            <person name="Chen C."/>
            <person name="Bauer D."/>
            <person name="Andreopoulos W."/>
            <person name="Pangilinan J."/>
            <person name="LaButti K."/>
            <person name="Riley R."/>
            <person name="Lipzen A."/>
            <person name="Clum A."/>
            <person name="Drula E."/>
            <person name="Henrissat B."/>
            <person name="Kohler A."/>
            <person name="Grigoriev I.V."/>
            <person name="Martin F.M."/>
            <person name="Hacquard S."/>
        </authorList>
    </citation>
    <scope>NUCLEOTIDE SEQUENCE [LARGE SCALE GENOMIC DNA]</scope>
    <source>
        <strain evidence="2 3">MPI-CAGE-CH-0241</strain>
    </source>
</reference>
<name>A0A9P9ASJ3_9HYPO</name>
<accession>A0A9P9ASJ3</accession>
<keyword evidence="3" id="KW-1185">Reference proteome</keyword>
<evidence type="ECO:0000313" key="3">
    <source>
        <dbReference type="Proteomes" id="UP000777438"/>
    </source>
</evidence>
<feature type="compositionally biased region" description="Polar residues" evidence="1">
    <location>
        <begin position="139"/>
        <end position="150"/>
    </location>
</feature>
<feature type="region of interest" description="Disordered" evidence="1">
    <location>
        <begin position="187"/>
        <end position="209"/>
    </location>
</feature>
<dbReference type="EMBL" id="JAGPYM010000005">
    <property type="protein sequence ID" value="KAH6894527.1"/>
    <property type="molecule type" value="Genomic_DNA"/>
</dbReference>
<dbReference type="Proteomes" id="UP000777438">
    <property type="component" value="Unassembled WGS sequence"/>
</dbReference>
<comment type="caution">
    <text evidence="2">The sequence shown here is derived from an EMBL/GenBank/DDBJ whole genome shotgun (WGS) entry which is preliminary data.</text>
</comment>
<protein>
    <submittedName>
        <fullName evidence="2">Uncharacterized protein</fullName>
    </submittedName>
</protein>
<dbReference type="OrthoDB" id="537467at2759"/>
<proteinExistence type="predicted"/>
<feature type="region of interest" description="Disordered" evidence="1">
    <location>
        <begin position="130"/>
        <end position="162"/>
    </location>
</feature>
<gene>
    <name evidence="2" type="ORF">B0T10DRAFT_508899</name>
</gene>
<sequence length="285" mass="31583">MSWMDSWSRPGKSQATPAPFYLLPGGESTPYCHSCGRVISSRRSAAAATSKDPIKYCSNRCRTQKTRKLDRELERAFVMFLSGEQDKLAGETRVSDVRSSLKKKTKQKTAKGDGRILVACSKVEEYMFGPHEPLRDNESGASTDSASPLNTPADIESSPPDINLATDIQNSTYTDGDELARMAVRSGTRIRPPQSVSEVNGSVGGEKGRAERMQETVAMMEKREEGQKRARQREMTKCAARRGVVFGFMVEGGEEENRRLCEAVMGGKVVEPSFAKGDWAIRWRE</sequence>
<dbReference type="AlphaFoldDB" id="A0A9P9ASJ3"/>
<organism evidence="2 3">
    <name type="scientific">Thelonectria olida</name>
    <dbReference type="NCBI Taxonomy" id="1576542"/>
    <lineage>
        <taxon>Eukaryota</taxon>
        <taxon>Fungi</taxon>
        <taxon>Dikarya</taxon>
        <taxon>Ascomycota</taxon>
        <taxon>Pezizomycotina</taxon>
        <taxon>Sordariomycetes</taxon>
        <taxon>Hypocreomycetidae</taxon>
        <taxon>Hypocreales</taxon>
        <taxon>Nectriaceae</taxon>
        <taxon>Thelonectria</taxon>
    </lineage>
</organism>
<evidence type="ECO:0000256" key="1">
    <source>
        <dbReference type="SAM" id="MobiDB-lite"/>
    </source>
</evidence>